<evidence type="ECO:0000256" key="3">
    <source>
        <dbReference type="ARBA" id="ARBA00022692"/>
    </source>
</evidence>
<accession>A0A640WAA4</accession>
<proteinExistence type="predicted"/>
<comment type="subcellular location">
    <subcellularLocation>
        <location evidence="1">Cell membrane</location>
        <topology evidence="1">Multi-pass membrane protein</topology>
    </subcellularLocation>
</comment>
<evidence type="ECO:0000313" key="8">
    <source>
        <dbReference type="Proteomes" id="UP000466024"/>
    </source>
</evidence>
<dbReference type="RefSeq" id="WP_149436651.1">
    <property type="nucleotide sequence ID" value="NZ_VTPX01000012.1"/>
</dbReference>
<keyword evidence="3 6" id="KW-0812">Transmembrane</keyword>
<keyword evidence="4 6" id="KW-1133">Transmembrane helix</keyword>
<feature type="transmembrane region" description="Helical" evidence="6">
    <location>
        <begin position="215"/>
        <end position="236"/>
    </location>
</feature>
<organism evidence="7 8">
    <name type="scientific">Salinicola corii</name>
    <dbReference type="NCBI Taxonomy" id="2606937"/>
    <lineage>
        <taxon>Bacteria</taxon>
        <taxon>Pseudomonadati</taxon>
        <taxon>Pseudomonadota</taxon>
        <taxon>Gammaproteobacteria</taxon>
        <taxon>Oceanospirillales</taxon>
        <taxon>Halomonadaceae</taxon>
        <taxon>Salinicola</taxon>
    </lineage>
</organism>
<evidence type="ECO:0000256" key="5">
    <source>
        <dbReference type="ARBA" id="ARBA00023136"/>
    </source>
</evidence>
<keyword evidence="5 6" id="KW-0472">Membrane</keyword>
<dbReference type="Pfam" id="PF03706">
    <property type="entry name" value="LPG_synthase_TM"/>
    <property type="match status" value="1"/>
</dbReference>
<name>A0A640WAA4_9GAMM</name>
<dbReference type="Proteomes" id="UP000466024">
    <property type="component" value="Unassembled WGS sequence"/>
</dbReference>
<evidence type="ECO:0000256" key="2">
    <source>
        <dbReference type="ARBA" id="ARBA00022475"/>
    </source>
</evidence>
<keyword evidence="2" id="KW-1003">Cell membrane</keyword>
<dbReference type="NCBIfam" id="TIGR00374">
    <property type="entry name" value="flippase-like domain"/>
    <property type="match status" value="1"/>
</dbReference>
<feature type="transmembrane region" description="Helical" evidence="6">
    <location>
        <begin position="248"/>
        <end position="267"/>
    </location>
</feature>
<feature type="transmembrane region" description="Helical" evidence="6">
    <location>
        <begin position="304"/>
        <end position="323"/>
    </location>
</feature>
<dbReference type="GO" id="GO:0005886">
    <property type="term" value="C:plasma membrane"/>
    <property type="evidence" value="ECO:0007669"/>
    <property type="project" value="UniProtKB-SubCell"/>
</dbReference>
<protein>
    <submittedName>
        <fullName evidence="7">Flippase-like domain-containing protein</fullName>
    </submittedName>
</protein>
<feature type="transmembrane region" description="Helical" evidence="6">
    <location>
        <begin position="39"/>
        <end position="61"/>
    </location>
</feature>
<evidence type="ECO:0000256" key="6">
    <source>
        <dbReference type="SAM" id="Phobius"/>
    </source>
</evidence>
<dbReference type="InterPro" id="IPR022791">
    <property type="entry name" value="L-PG_synthase/AglD"/>
</dbReference>
<gene>
    <name evidence="7" type="ORF">F0A16_17445</name>
</gene>
<evidence type="ECO:0000256" key="1">
    <source>
        <dbReference type="ARBA" id="ARBA00004651"/>
    </source>
</evidence>
<comment type="caution">
    <text evidence="7">The sequence shown here is derived from an EMBL/GenBank/DDBJ whole genome shotgun (WGS) entry which is preliminary data.</text>
</comment>
<dbReference type="PANTHER" id="PTHR37693:SF1">
    <property type="entry name" value="INTEGRAL MEMBRANE PROTEIN"/>
    <property type="match status" value="1"/>
</dbReference>
<reference evidence="7 8" key="1">
    <citation type="submission" date="2019-08" db="EMBL/GenBank/DDBJ databases">
        <title>Bioinformatics analysis of the strain L3 and L5.</title>
        <authorList>
            <person name="Li X."/>
        </authorList>
    </citation>
    <scope>NUCLEOTIDE SEQUENCE [LARGE SCALE GENOMIC DNA]</scope>
    <source>
        <strain evidence="7 8">L3</strain>
    </source>
</reference>
<evidence type="ECO:0000313" key="7">
    <source>
        <dbReference type="EMBL" id="KAA0016226.1"/>
    </source>
</evidence>
<evidence type="ECO:0000256" key="4">
    <source>
        <dbReference type="ARBA" id="ARBA00022989"/>
    </source>
</evidence>
<dbReference type="AlphaFoldDB" id="A0A640WAA4"/>
<feature type="transmembrane region" description="Helical" evidence="6">
    <location>
        <begin position="123"/>
        <end position="142"/>
    </location>
</feature>
<dbReference type="EMBL" id="VTPX01000012">
    <property type="protein sequence ID" value="KAA0016226.1"/>
    <property type="molecule type" value="Genomic_DNA"/>
</dbReference>
<feature type="transmembrane region" description="Helical" evidence="6">
    <location>
        <begin position="148"/>
        <end position="168"/>
    </location>
</feature>
<dbReference type="PANTHER" id="PTHR37693">
    <property type="entry name" value="PHOSPHATIDYLGLYCEROL LYSYLTRANSFERASE"/>
    <property type="match status" value="1"/>
</dbReference>
<keyword evidence="8" id="KW-1185">Reference proteome</keyword>
<feature type="transmembrane region" description="Helical" evidence="6">
    <location>
        <begin position="279"/>
        <end position="298"/>
    </location>
</feature>
<sequence>MKRILWLLALGLVAALAIPILIGGRGIVTELRGFPTSQLLLMMGMIVICWNVNALRLRLLLAGRAGKLSQIRAFSIVMATEFAICATPGGTGGPLTLLGLLARRGVRPAQASAIFAVDQLTDLLFFLSGLIGVALYVLIEAVDLKLGWLVGLPTLLLLTALAMLWLTLSNYSRVMHITGRWLAKLNVKRRSRFGFARRLLHFRNSLMETLRLPRWLLLGVFLLCCTHWLVRYSILYLVVQGLGQHIDWAWTFLVQMVSMAAGQLSFLPGGAGGAELTSSALLTPLIGAQSAAAAVLIWRFVTYYFYLLAGFPIFIATAGRAFLRMMNKQKSAARGRPEASRQER</sequence>